<protein>
    <submittedName>
        <fullName evidence="1">Uncharacterized protein</fullName>
    </submittedName>
</protein>
<evidence type="ECO:0000313" key="2">
    <source>
        <dbReference type="Proteomes" id="UP000694420"/>
    </source>
</evidence>
<dbReference type="Ensembl" id="ENSNPET00000016704.1">
    <property type="protein sequence ID" value="ENSNPEP00000016300.1"/>
    <property type="gene ID" value="ENSNPEG00000012143.1"/>
</dbReference>
<evidence type="ECO:0000313" key="1">
    <source>
        <dbReference type="Ensembl" id="ENSNPEP00000016300.1"/>
    </source>
</evidence>
<reference evidence="1" key="2">
    <citation type="submission" date="2025-09" db="UniProtKB">
        <authorList>
            <consortium name="Ensembl"/>
        </authorList>
    </citation>
    <scope>IDENTIFICATION</scope>
</reference>
<accession>A0A8C7EFM4</accession>
<proteinExistence type="predicted"/>
<dbReference type="Proteomes" id="UP000694420">
    <property type="component" value="Unplaced"/>
</dbReference>
<reference evidence="1" key="1">
    <citation type="submission" date="2025-08" db="UniProtKB">
        <authorList>
            <consortium name="Ensembl"/>
        </authorList>
    </citation>
    <scope>IDENTIFICATION</scope>
</reference>
<dbReference type="AlphaFoldDB" id="A0A8C7EFM4"/>
<organism evidence="1 2">
    <name type="scientific">Nothoprocta perdicaria</name>
    <name type="common">Chilean tinamou</name>
    <name type="synonym">Crypturus perdicarius</name>
    <dbReference type="NCBI Taxonomy" id="30464"/>
    <lineage>
        <taxon>Eukaryota</taxon>
        <taxon>Metazoa</taxon>
        <taxon>Chordata</taxon>
        <taxon>Craniata</taxon>
        <taxon>Vertebrata</taxon>
        <taxon>Euteleostomi</taxon>
        <taxon>Archelosauria</taxon>
        <taxon>Archosauria</taxon>
        <taxon>Dinosauria</taxon>
        <taxon>Saurischia</taxon>
        <taxon>Theropoda</taxon>
        <taxon>Coelurosauria</taxon>
        <taxon>Aves</taxon>
        <taxon>Palaeognathae</taxon>
        <taxon>Tinamiformes</taxon>
        <taxon>Tinamidae</taxon>
        <taxon>Nothoprocta</taxon>
    </lineage>
</organism>
<sequence>MDSEPNGTYLLSFQEISGAVCLLYIAGTHSQGLFRKFTGKLVFFSCNINEAKHCNAKYFKATLYDQF</sequence>
<name>A0A8C7EFM4_NOTPE</name>
<keyword evidence="2" id="KW-1185">Reference proteome</keyword>